<dbReference type="RefSeq" id="WP_255843710.1">
    <property type="nucleotide sequence ID" value="NZ_CP094358.1"/>
</dbReference>
<reference evidence="6" key="1">
    <citation type="submission" date="2022-03" db="EMBL/GenBank/DDBJ databases">
        <title>Description of Abyssus ytuae gen. nov., sp. nov., a novel member of the family Flavobacteriaceae isolated from the sediment of Mariana Trench.</title>
        <authorList>
            <person name="Zhang J."/>
            <person name="Xu X."/>
        </authorList>
    </citation>
    <scope>NUCLEOTIDE SEQUENCE</scope>
    <source>
        <strain evidence="6">MT3330</strain>
    </source>
</reference>
<dbReference type="Proteomes" id="UP000831290">
    <property type="component" value="Chromosome"/>
</dbReference>
<evidence type="ECO:0000313" key="7">
    <source>
        <dbReference type="Proteomes" id="UP000831290"/>
    </source>
</evidence>
<evidence type="ECO:0000256" key="2">
    <source>
        <dbReference type="ARBA" id="ARBA00023015"/>
    </source>
</evidence>
<dbReference type="InterPro" id="IPR013249">
    <property type="entry name" value="RNA_pol_sigma70_r4_t2"/>
</dbReference>
<dbReference type="GO" id="GO:0016987">
    <property type="term" value="F:sigma factor activity"/>
    <property type="evidence" value="ECO:0007669"/>
    <property type="project" value="UniProtKB-KW"/>
</dbReference>
<dbReference type="PANTHER" id="PTHR43133">
    <property type="entry name" value="RNA POLYMERASE ECF-TYPE SIGMA FACTO"/>
    <property type="match status" value="1"/>
</dbReference>
<sequence>MKITSEKELVNQLSHNSKEAFNSLYKIYWEKLYSFSFKMSGDKEFSENVVQDVFVDLWNKRKSLKITSSIEGYLVQAVKYQVFKSYRYKKFNPTVIESEFEKYLIENIPDNNSELIEKVYLAINKLSEKRKQILLMHKLQELDIEQISHELKISKQTVKNQLSSAIKQLRIDLKKVAYLFFI</sequence>
<dbReference type="PANTHER" id="PTHR43133:SF46">
    <property type="entry name" value="RNA POLYMERASE SIGMA-70 FACTOR ECF SUBFAMILY"/>
    <property type="match status" value="1"/>
</dbReference>
<keyword evidence="7" id="KW-1185">Reference proteome</keyword>
<dbReference type="GO" id="GO:0006352">
    <property type="term" value="P:DNA-templated transcription initiation"/>
    <property type="evidence" value="ECO:0007669"/>
    <property type="project" value="InterPro"/>
</dbReference>
<evidence type="ECO:0000256" key="3">
    <source>
        <dbReference type="ARBA" id="ARBA00023082"/>
    </source>
</evidence>
<protein>
    <submittedName>
        <fullName evidence="6">Sigma-70 family RNA polymerase sigma factor</fullName>
    </submittedName>
</protein>
<dbReference type="SUPFAM" id="SSF88946">
    <property type="entry name" value="Sigma2 domain of RNA polymerase sigma factors"/>
    <property type="match status" value="1"/>
</dbReference>
<dbReference type="KEGG" id="fbm:MQE35_01060"/>
<keyword evidence="3" id="KW-0731">Sigma factor</keyword>
<dbReference type="CDD" id="cd06171">
    <property type="entry name" value="Sigma70_r4"/>
    <property type="match status" value="1"/>
</dbReference>
<dbReference type="Gene3D" id="1.10.10.10">
    <property type="entry name" value="Winged helix-like DNA-binding domain superfamily/Winged helix DNA-binding domain"/>
    <property type="match status" value="1"/>
</dbReference>
<proteinExistence type="inferred from homology"/>
<gene>
    <name evidence="6" type="ORF">MQE35_01060</name>
</gene>
<dbReference type="InterPro" id="IPR039425">
    <property type="entry name" value="RNA_pol_sigma-70-like"/>
</dbReference>
<accession>A0A9E7A198</accession>
<dbReference type="GO" id="GO:0003677">
    <property type="term" value="F:DNA binding"/>
    <property type="evidence" value="ECO:0007669"/>
    <property type="project" value="InterPro"/>
</dbReference>
<dbReference type="InterPro" id="IPR036388">
    <property type="entry name" value="WH-like_DNA-bd_sf"/>
</dbReference>
<dbReference type="InterPro" id="IPR013324">
    <property type="entry name" value="RNA_pol_sigma_r3/r4-like"/>
</dbReference>
<evidence type="ECO:0000256" key="1">
    <source>
        <dbReference type="ARBA" id="ARBA00010641"/>
    </source>
</evidence>
<dbReference type="Gene3D" id="1.10.1740.10">
    <property type="match status" value="1"/>
</dbReference>
<dbReference type="InterPro" id="IPR014284">
    <property type="entry name" value="RNA_pol_sigma-70_dom"/>
</dbReference>
<keyword evidence="4" id="KW-0804">Transcription</keyword>
<name>A0A9E7A198_9FLAO</name>
<evidence type="ECO:0000256" key="4">
    <source>
        <dbReference type="ARBA" id="ARBA00023163"/>
    </source>
</evidence>
<keyword evidence="2" id="KW-0805">Transcription regulation</keyword>
<dbReference type="Pfam" id="PF08281">
    <property type="entry name" value="Sigma70_r4_2"/>
    <property type="match status" value="1"/>
</dbReference>
<evidence type="ECO:0000259" key="5">
    <source>
        <dbReference type="Pfam" id="PF08281"/>
    </source>
</evidence>
<evidence type="ECO:0000313" key="6">
    <source>
        <dbReference type="EMBL" id="UOB17901.1"/>
    </source>
</evidence>
<dbReference type="InterPro" id="IPR013325">
    <property type="entry name" value="RNA_pol_sigma_r2"/>
</dbReference>
<dbReference type="SUPFAM" id="SSF88659">
    <property type="entry name" value="Sigma3 and sigma4 domains of RNA polymerase sigma factors"/>
    <property type="match status" value="1"/>
</dbReference>
<feature type="domain" description="RNA polymerase sigma factor 70 region 4 type 2" evidence="5">
    <location>
        <begin position="117"/>
        <end position="169"/>
    </location>
</feature>
<comment type="similarity">
    <text evidence="1">Belongs to the sigma-70 factor family. ECF subfamily.</text>
</comment>
<dbReference type="EMBL" id="CP094358">
    <property type="protein sequence ID" value="UOB17901.1"/>
    <property type="molecule type" value="Genomic_DNA"/>
</dbReference>
<dbReference type="NCBIfam" id="TIGR02937">
    <property type="entry name" value="sigma70-ECF"/>
    <property type="match status" value="1"/>
</dbReference>
<dbReference type="AlphaFoldDB" id="A0A9E7A198"/>
<organism evidence="6 7">
    <name type="scientific">Abyssalbus ytuae</name>
    <dbReference type="NCBI Taxonomy" id="2926907"/>
    <lineage>
        <taxon>Bacteria</taxon>
        <taxon>Pseudomonadati</taxon>
        <taxon>Bacteroidota</taxon>
        <taxon>Flavobacteriia</taxon>
        <taxon>Flavobacteriales</taxon>
        <taxon>Flavobacteriaceae</taxon>
        <taxon>Abyssalbus</taxon>
    </lineage>
</organism>